<gene>
    <name evidence="4" type="ORF">PPERSA_05863</name>
</gene>
<dbReference type="OrthoDB" id="411713at2759"/>
<dbReference type="InterPro" id="IPR038562">
    <property type="entry name" value="Ribosomal_eL34_C_sf"/>
</dbReference>
<dbReference type="InterPro" id="IPR008195">
    <property type="entry name" value="Ribosomal_eL34"/>
</dbReference>
<protein>
    <recommendedName>
        <fullName evidence="6">Ribosomal protein L34Ae</fullName>
    </recommendedName>
</protein>
<dbReference type="GO" id="GO:1990904">
    <property type="term" value="C:ribonucleoprotein complex"/>
    <property type="evidence" value="ECO:0007669"/>
    <property type="project" value="UniProtKB-KW"/>
</dbReference>
<evidence type="ECO:0000256" key="2">
    <source>
        <dbReference type="ARBA" id="ARBA00022980"/>
    </source>
</evidence>
<evidence type="ECO:0000256" key="1">
    <source>
        <dbReference type="ARBA" id="ARBA00009875"/>
    </source>
</evidence>
<dbReference type="GO" id="GO:0006412">
    <property type="term" value="P:translation"/>
    <property type="evidence" value="ECO:0007669"/>
    <property type="project" value="InterPro"/>
</dbReference>
<dbReference type="GO" id="GO:0005840">
    <property type="term" value="C:ribosome"/>
    <property type="evidence" value="ECO:0007669"/>
    <property type="project" value="UniProtKB-KW"/>
</dbReference>
<dbReference type="EMBL" id="LDAU01000053">
    <property type="protein sequence ID" value="KRX09194.1"/>
    <property type="molecule type" value="Genomic_DNA"/>
</dbReference>
<dbReference type="PANTHER" id="PTHR10759">
    <property type="entry name" value="60S RIBOSOMAL PROTEIN L34"/>
    <property type="match status" value="1"/>
</dbReference>
<dbReference type="PROSITE" id="PS01145">
    <property type="entry name" value="RIBOSOMAL_L34E"/>
    <property type="match status" value="1"/>
</dbReference>
<keyword evidence="3" id="KW-0687">Ribonucleoprotein</keyword>
<dbReference type="OMA" id="APHCAET"/>
<comment type="caution">
    <text evidence="4">The sequence shown here is derived from an EMBL/GenBank/DDBJ whole genome shotgun (WGS) entry which is preliminary data.</text>
</comment>
<keyword evidence="2" id="KW-0689">Ribosomal protein</keyword>
<sequence length="112" mass="12764">MAQRVTYRRQCSYNTRSNKIRKVKTPGGRVIAQHTSKRNTLRRCVEPGCEVVLGGLSNARSIALRNLSYRKRTVSRPYGGNLCGACVRERIVRAFLTEEVKIAKKVKQTKRN</sequence>
<dbReference type="InParanoid" id="A0A0V0R477"/>
<evidence type="ECO:0000256" key="3">
    <source>
        <dbReference type="ARBA" id="ARBA00023274"/>
    </source>
</evidence>
<evidence type="ECO:0000313" key="4">
    <source>
        <dbReference type="EMBL" id="KRX09194.1"/>
    </source>
</evidence>
<accession>A0A0V0R477</accession>
<dbReference type="Pfam" id="PF01199">
    <property type="entry name" value="Ribosomal_L34e"/>
    <property type="match status" value="1"/>
</dbReference>
<comment type="similarity">
    <text evidence="1">Belongs to the eukaryotic ribosomal protein eL34 family.</text>
</comment>
<dbReference type="FunCoup" id="A0A0V0R477">
    <property type="interactions" value="398"/>
</dbReference>
<dbReference type="Proteomes" id="UP000054937">
    <property type="component" value="Unassembled WGS sequence"/>
</dbReference>
<evidence type="ECO:0008006" key="6">
    <source>
        <dbReference type="Google" id="ProtNLM"/>
    </source>
</evidence>
<organism evidence="4 5">
    <name type="scientific">Pseudocohnilembus persalinus</name>
    <name type="common">Ciliate</name>
    <dbReference type="NCBI Taxonomy" id="266149"/>
    <lineage>
        <taxon>Eukaryota</taxon>
        <taxon>Sar</taxon>
        <taxon>Alveolata</taxon>
        <taxon>Ciliophora</taxon>
        <taxon>Intramacronucleata</taxon>
        <taxon>Oligohymenophorea</taxon>
        <taxon>Scuticociliatia</taxon>
        <taxon>Philasterida</taxon>
        <taxon>Pseudocohnilembidae</taxon>
        <taxon>Pseudocohnilembus</taxon>
    </lineage>
</organism>
<dbReference type="AlphaFoldDB" id="A0A0V0R477"/>
<evidence type="ECO:0000313" key="5">
    <source>
        <dbReference type="Proteomes" id="UP000054937"/>
    </source>
</evidence>
<dbReference type="InterPro" id="IPR018065">
    <property type="entry name" value="Ribosomal_eL34_CS"/>
</dbReference>
<dbReference type="Gene3D" id="6.20.340.10">
    <property type="match status" value="1"/>
</dbReference>
<proteinExistence type="inferred from homology"/>
<keyword evidence="5" id="KW-1185">Reference proteome</keyword>
<reference evidence="4 5" key="1">
    <citation type="journal article" date="2015" name="Sci. Rep.">
        <title>Genome of the facultative scuticociliatosis pathogen Pseudocohnilembus persalinus provides insight into its virulence through horizontal gene transfer.</title>
        <authorList>
            <person name="Xiong J."/>
            <person name="Wang G."/>
            <person name="Cheng J."/>
            <person name="Tian M."/>
            <person name="Pan X."/>
            <person name="Warren A."/>
            <person name="Jiang C."/>
            <person name="Yuan D."/>
            <person name="Miao W."/>
        </authorList>
    </citation>
    <scope>NUCLEOTIDE SEQUENCE [LARGE SCALE GENOMIC DNA]</scope>
    <source>
        <strain evidence="4">36N120E</strain>
    </source>
</reference>
<name>A0A0V0R477_PSEPJ</name>
<dbReference type="PRINTS" id="PR01250">
    <property type="entry name" value="RIBOSOMALL34"/>
</dbReference>
<dbReference type="GO" id="GO:0003735">
    <property type="term" value="F:structural constituent of ribosome"/>
    <property type="evidence" value="ECO:0007669"/>
    <property type="project" value="InterPro"/>
</dbReference>
<dbReference type="Gene3D" id="6.20.370.70">
    <property type="match status" value="1"/>
</dbReference>